<dbReference type="OrthoDB" id="7066274at2"/>
<evidence type="ECO:0008006" key="4">
    <source>
        <dbReference type="Google" id="ProtNLM"/>
    </source>
</evidence>
<protein>
    <recommendedName>
        <fullName evidence="4">DUF2523 domain-containing protein</fullName>
    </recommendedName>
</protein>
<gene>
    <name evidence="2" type="ORF">Sps_00937</name>
</gene>
<organism evidence="2 3">
    <name type="scientific">Shewanella psychrophila</name>
    <dbReference type="NCBI Taxonomy" id="225848"/>
    <lineage>
        <taxon>Bacteria</taxon>
        <taxon>Pseudomonadati</taxon>
        <taxon>Pseudomonadota</taxon>
        <taxon>Gammaproteobacteria</taxon>
        <taxon>Alteromonadales</taxon>
        <taxon>Shewanellaceae</taxon>
        <taxon>Shewanella</taxon>
    </lineage>
</organism>
<keyword evidence="1" id="KW-0812">Transmembrane</keyword>
<dbReference type="Pfam" id="PF10734">
    <property type="entry name" value="DUF2523"/>
    <property type="match status" value="1"/>
</dbReference>
<dbReference type="STRING" id="225848.Sps_00937"/>
<keyword evidence="1" id="KW-0472">Membrane</keyword>
<evidence type="ECO:0000313" key="3">
    <source>
        <dbReference type="Proteomes" id="UP000189545"/>
    </source>
</evidence>
<dbReference type="InterPro" id="IPR019670">
    <property type="entry name" value="DUF2523"/>
</dbReference>
<dbReference type="RefSeq" id="WP_077751457.1">
    <property type="nucleotide sequence ID" value="NZ_CP014782.1"/>
</dbReference>
<dbReference type="EMBL" id="CP014782">
    <property type="protein sequence ID" value="AQS36126.1"/>
    <property type="molecule type" value="Genomic_DNA"/>
</dbReference>
<feature type="transmembrane region" description="Helical" evidence="1">
    <location>
        <begin position="62"/>
        <end position="88"/>
    </location>
</feature>
<keyword evidence="1" id="KW-1133">Transmembrane helix</keyword>
<sequence>MQYVIMFAASVVPFLAQFLVASTARIAVALGFGTVAFAGVGLIFDSIIDKLNASASGLSPHIATFITLLGIDTAFNIMLSAGVFLMVLKGVNRNGDMRKTVWRKPGDKSDVDWGA</sequence>
<evidence type="ECO:0000313" key="2">
    <source>
        <dbReference type="EMBL" id="AQS36126.1"/>
    </source>
</evidence>
<proteinExistence type="predicted"/>
<dbReference type="KEGG" id="spsw:Sps_00937"/>
<keyword evidence="3" id="KW-1185">Reference proteome</keyword>
<dbReference type="AlphaFoldDB" id="A0A1S6HKR9"/>
<name>A0A1S6HKR9_9GAMM</name>
<evidence type="ECO:0000256" key="1">
    <source>
        <dbReference type="SAM" id="Phobius"/>
    </source>
</evidence>
<reference evidence="2 3" key="1">
    <citation type="submission" date="2016-03" db="EMBL/GenBank/DDBJ databases">
        <title>Complete genome sequence of Shewanella psychrophila WP2, a deep sea bacterium isolated from west Pacific sediment.</title>
        <authorList>
            <person name="Xu G."/>
            <person name="Jian H."/>
        </authorList>
    </citation>
    <scope>NUCLEOTIDE SEQUENCE [LARGE SCALE GENOMIC DNA]</scope>
    <source>
        <strain evidence="2 3">WP2</strain>
    </source>
</reference>
<dbReference type="Proteomes" id="UP000189545">
    <property type="component" value="Chromosome"/>
</dbReference>
<accession>A0A1S6HKR9</accession>